<feature type="transmembrane region" description="Helical" evidence="1">
    <location>
        <begin position="82"/>
        <end position="105"/>
    </location>
</feature>
<proteinExistence type="predicted"/>
<reference evidence="2 3" key="1">
    <citation type="submission" date="2016-08" db="EMBL/GenBank/DDBJ databases">
        <title>Identification and validation of antigenic proteins from Pajaroellobacter abortibovis using de-novo genome sequence assembly and reverse vaccinology.</title>
        <authorList>
            <person name="Welly B.T."/>
            <person name="Miller M.R."/>
            <person name="Stott J.L."/>
            <person name="Blanchard M.T."/>
            <person name="Islas-Trejo A.D."/>
            <person name="O'Rourke S.M."/>
            <person name="Young A.E."/>
            <person name="Medrano J.F."/>
            <person name="Van Eenennaam A.L."/>
        </authorList>
    </citation>
    <scope>NUCLEOTIDE SEQUENCE [LARGE SCALE GENOMIC DNA]</scope>
    <source>
        <strain evidence="2 3">BTF92-0548A/99-0131</strain>
    </source>
</reference>
<gene>
    <name evidence="2" type="ORF">BCY86_03695</name>
</gene>
<accession>A0A1L6MWE5</accession>
<protein>
    <submittedName>
        <fullName evidence="2">Uncharacterized protein</fullName>
    </submittedName>
</protein>
<evidence type="ECO:0000256" key="1">
    <source>
        <dbReference type="SAM" id="Phobius"/>
    </source>
</evidence>
<keyword evidence="1" id="KW-1133">Transmembrane helix</keyword>
<dbReference type="Proteomes" id="UP000185544">
    <property type="component" value="Chromosome"/>
</dbReference>
<keyword evidence="1" id="KW-0472">Membrane</keyword>
<name>A0A1L6MWE5_9BACT</name>
<sequence length="141" mass="15744">MSSYLKALYLALQAKWKEEFKNEMLATSYNSVFKTALAQQLIIEGEARGTAEEKGGCVPFSKCCGREGFRGQKLCRNGCRHAMTWISLIGGSLALQLSLVSAIALRQKMIRVGAMKLLHGGRDENDVTWEKYLSLLMALFF</sequence>
<dbReference type="EMBL" id="CP016908">
    <property type="protein sequence ID" value="APR99879.1"/>
    <property type="molecule type" value="Genomic_DNA"/>
</dbReference>
<evidence type="ECO:0000313" key="2">
    <source>
        <dbReference type="EMBL" id="APR99879.1"/>
    </source>
</evidence>
<dbReference type="AlphaFoldDB" id="A0A1L6MWE5"/>
<keyword evidence="1" id="KW-0812">Transmembrane</keyword>
<dbReference type="KEGG" id="pabo:BCY86_03695"/>
<organism evidence="2 3">
    <name type="scientific">Pajaroellobacter abortibovis</name>
    <dbReference type="NCBI Taxonomy" id="1882918"/>
    <lineage>
        <taxon>Bacteria</taxon>
        <taxon>Pseudomonadati</taxon>
        <taxon>Myxococcota</taxon>
        <taxon>Polyangia</taxon>
        <taxon>Polyangiales</taxon>
        <taxon>Polyangiaceae</taxon>
    </lineage>
</organism>
<evidence type="ECO:0000313" key="3">
    <source>
        <dbReference type="Proteomes" id="UP000185544"/>
    </source>
</evidence>
<keyword evidence="3" id="KW-1185">Reference proteome</keyword>